<feature type="region of interest" description="Disordered" evidence="1">
    <location>
        <begin position="230"/>
        <end position="253"/>
    </location>
</feature>
<feature type="transmembrane region" description="Helical" evidence="2">
    <location>
        <begin position="152"/>
        <end position="172"/>
    </location>
</feature>
<name>A0A1H8ZXB4_9ACTN</name>
<sequence>MPGRRSGRVAAECGTAGRARGRTWHDGRVTAPTPPSPNHGPSRSAPSYDPWGSAPHGKDPAEEGYARASAGREALEAAVVAAAVAVLGVALGLLWLWLAPRVPLISDGTAVYLKDSEGEETIGADGTFVLLALGAGALSGAAVFLARRRGGVGVVIGLAAGALAGSLLAWWLGVQLGPEQDVAAQARAVGEGRVFDAPLELHAKGALLAWPLAALGVHLALTSLFGPRDPEPAHPLHPGWGPPQGGAEDRPGA</sequence>
<evidence type="ECO:0000256" key="1">
    <source>
        <dbReference type="SAM" id="MobiDB-lite"/>
    </source>
</evidence>
<evidence type="ECO:0008006" key="5">
    <source>
        <dbReference type="Google" id="ProtNLM"/>
    </source>
</evidence>
<protein>
    <recommendedName>
        <fullName evidence="5">ABC transporter permease</fullName>
    </recommendedName>
</protein>
<dbReference type="EMBL" id="FOET01000001">
    <property type="protein sequence ID" value="SEP69014.1"/>
    <property type="molecule type" value="Genomic_DNA"/>
</dbReference>
<evidence type="ECO:0000313" key="3">
    <source>
        <dbReference type="EMBL" id="SEP69014.1"/>
    </source>
</evidence>
<organism evidence="3 4">
    <name type="scientific">Streptomyces radiopugnans</name>
    <dbReference type="NCBI Taxonomy" id="403935"/>
    <lineage>
        <taxon>Bacteria</taxon>
        <taxon>Bacillati</taxon>
        <taxon>Actinomycetota</taxon>
        <taxon>Actinomycetes</taxon>
        <taxon>Kitasatosporales</taxon>
        <taxon>Streptomycetaceae</taxon>
        <taxon>Streptomyces</taxon>
    </lineage>
</organism>
<feature type="region of interest" description="Disordered" evidence="1">
    <location>
        <begin position="1"/>
        <end position="65"/>
    </location>
</feature>
<keyword evidence="2" id="KW-1133">Transmembrane helix</keyword>
<feature type="transmembrane region" description="Helical" evidence="2">
    <location>
        <begin position="77"/>
        <end position="98"/>
    </location>
</feature>
<feature type="compositionally biased region" description="Basic and acidic residues" evidence="1">
    <location>
        <begin position="56"/>
        <end position="65"/>
    </location>
</feature>
<accession>A0A1H8ZXB4</accession>
<feature type="transmembrane region" description="Helical" evidence="2">
    <location>
        <begin position="126"/>
        <end position="145"/>
    </location>
</feature>
<dbReference type="Proteomes" id="UP000199055">
    <property type="component" value="Unassembled WGS sequence"/>
</dbReference>
<evidence type="ECO:0000256" key="2">
    <source>
        <dbReference type="SAM" id="Phobius"/>
    </source>
</evidence>
<dbReference type="STRING" id="403935.SAMN05216481_101764"/>
<keyword evidence="2" id="KW-0812">Transmembrane</keyword>
<gene>
    <name evidence="3" type="ORF">SAMN05216481_101764</name>
</gene>
<proteinExistence type="predicted"/>
<reference evidence="3 4" key="1">
    <citation type="submission" date="2016-10" db="EMBL/GenBank/DDBJ databases">
        <authorList>
            <person name="de Groot N.N."/>
        </authorList>
    </citation>
    <scope>NUCLEOTIDE SEQUENCE [LARGE SCALE GENOMIC DNA]</scope>
    <source>
        <strain evidence="3 4">CGMCC 4.3519</strain>
    </source>
</reference>
<dbReference type="AlphaFoldDB" id="A0A1H8ZXB4"/>
<evidence type="ECO:0000313" key="4">
    <source>
        <dbReference type="Proteomes" id="UP000199055"/>
    </source>
</evidence>
<keyword evidence="4" id="KW-1185">Reference proteome</keyword>
<keyword evidence="2" id="KW-0472">Membrane</keyword>